<accession>A0A5B7CHD4</accession>
<name>A0A5B7CHD4_DAVIN</name>
<dbReference type="PANTHER" id="PTHR33592:SF10">
    <property type="entry name" value="TRANSMEMBRANE PROTEIN"/>
    <property type="match status" value="1"/>
</dbReference>
<sequence length="112" mass="11901">MVFHKSLFTNLFILSILFSSITLQLATAMRPLEGERWLKTRFPLLESLPKGPVTPSGSSPCSNIPGGTGTCTLNGKNFAGHVVHSPPVYPGAVIKFAAASMASDTNKNDPIS</sequence>
<organism evidence="2">
    <name type="scientific">Davidia involucrata</name>
    <name type="common">Dove tree</name>
    <dbReference type="NCBI Taxonomy" id="16924"/>
    <lineage>
        <taxon>Eukaryota</taxon>
        <taxon>Viridiplantae</taxon>
        <taxon>Streptophyta</taxon>
        <taxon>Embryophyta</taxon>
        <taxon>Tracheophyta</taxon>
        <taxon>Spermatophyta</taxon>
        <taxon>Magnoliopsida</taxon>
        <taxon>eudicotyledons</taxon>
        <taxon>Gunneridae</taxon>
        <taxon>Pentapetalae</taxon>
        <taxon>asterids</taxon>
        <taxon>Cornales</taxon>
        <taxon>Nyssaceae</taxon>
        <taxon>Davidia</taxon>
    </lineage>
</organism>
<dbReference type="EMBL" id="GHES01048154">
    <property type="protein sequence ID" value="MPA78713.1"/>
    <property type="molecule type" value="Transcribed_RNA"/>
</dbReference>
<dbReference type="PANTHER" id="PTHR33592">
    <property type="entry name" value="TRANSMEMBRANE PROTEIN"/>
    <property type="match status" value="1"/>
</dbReference>
<feature type="chain" id="PRO_5022699127" evidence="1">
    <location>
        <begin position="29"/>
        <end position="112"/>
    </location>
</feature>
<reference evidence="2" key="1">
    <citation type="submission" date="2019-08" db="EMBL/GenBank/DDBJ databases">
        <title>Reference gene set and small RNA set construction with multiple tissues from Davidia involucrata Baill.</title>
        <authorList>
            <person name="Yang H."/>
            <person name="Zhou C."/>
            <person name="Li G."/>
            <person name="Wang J."/>
            <person name="Gao P."/>
            <person name="Wang M."/>
            <person name="Wang R."/>
            <person name="Zhao Y."/>
        </authorList>
    </citation>
    <scope>NUCLEOTIDE SEQUENCE</scope>
    <source>
        <tissue evidence="2">Mixed with DoveR01_LX</tissue>
    </source>
</reference>
<keyword evidence="1" id="KW-0732">Signal</keyword>
<gene>
    <name evidence="2" type="ORF">Din_048154</name>
</gene>
<evidence type="ECO:0000313" key="2">
    <source>
        <dbReference type="EMBL" id="MPA78713.1"/>
    </source>
</evidence>
<feature type="signal peptide" evidence="1">
    <location>
        <begin position="1"/>
        <end position="28"/>
    </location>
</feature>
<dbReference type="AlphaFoldDB" id="A0A5B7CHD4"/>
<protein>
    <submittedName>
        <fullName evidence="2">Uncharacterized protein</fullName>
    </submittedName>
</protein>
<proteinExistence type="predicted"/>
<evidence type="ECO:0000256" key="1">
    <source>
        <dbReference type="SAM" id="SignalP"/>
    </source>
</evidence>